<dbReference type="InterPro" id="IPR016171">
    <property type="entry name" value="Vanillyl_alc_oxidase_C-sub2"/>
</dbReference>
<comment type="similarity">
    <text evidence="2">Belongs to the FAD-binding oxidoreductase/transferase type 4 family.</text>
</comment>
<dbReference type="RefSeq" id="WP_052593840.1">
    <property type="nucleotide sequence ID" value="NZ_CP011112.1"/>
</dbReference>
<evidence type="ECO:0000256" key="1">
    <source>
        <dbReference type="ARBA" id="ARBA00001974"/>
    </source>
</evidence>
<gene>
    <name evidence="7" type="ORF">VV02_18430</name>
</gene>
<keyword evidence="8" id="KW-1185">Reference proteome</keyword>
<evidence type="ECO:0000256" key="2">
    <source>
        <dbReference type="ARBA" id="ARBA00008000"/>
    </source>
</evidence>
<name>A0A0K1JKX6_9MICO</name>
<evidence type="ECO:0000256" key="5">
    <source>
        <dbReference type="ARBA" id="ARBA00023002"/>
    </source>
</evidence>
<comment type="cofactor">
    <cofactor evidence="1">
        <name>FAD</name>
        <dbReference type="ChEBI" id="CHEBI:57692"/>
    </cofactor>
</comment>
<keyword evidence="4" id="KW-0274">FAD</keyword>
<dbReference type="GO" id="GO:0071949">
    <property type="term" value="F:FAD binding"/>
    <property type="evidence" value="ECO:0007669"/>
    <property type="project" value="InterPro"/>
</dbReference>
<accession>A0A0K1JKX6</accession>
<keyword evidence="5" id="KW-0560">Oxidoreductase</keyword>
<dbReference type="FunFam" id="3.30.70.2740:FF:000001">
    <property type="entry name" value="D-lactate dehydrogenase mitochondrial"/>
    <property type="match status" value="1"/>
</dbReference>
<dbReference type="SUPFAM" id="SSF56176">
    <property type="entry name" value="FAD-binding/transporter-associated domain-like"/>
    <property type="match status" value="1"/>
</dbReference>
<dbReference type="InterPro" id="IPR016166">
    <property type="entry name" value="FAD-bd_PCMH"/>
</dbReference>
<dbReference type="Gene3D" id="1.10.45.10">
    <property type="entry name" value="Vanillyl-alcohol Oxidase, Chain A, domain 4"/>
    <property type="match status" value="1"/>
</dbReference>
<evidence type="ECO:0000313" key="7">
    <source>
        <dbReference type="EMBL" id="AKU17366.1"/>
    </source>
</evidence>
<dbReference type="InterPro" id="IPR004113">
    <property type="entry name" value="FAD-bd_oxidored_4_C"/>
</dbReference>
<dbReference type="EMBL" id="CP011112">
    <property type="protein sequence ID" value="AKU17366.1"/>
    <property type="molecule type" value="Genomic_DNA"/>
</dbReference>
<dbReference type="InterPro" id="IPR016164">
    <property type="entry name" value="FAD-linked_Oxase-like_C"/>
</dbReference>
<dbReference type="FunFam" id="1.10.45.10:FF:000001">
    <property type="entry name" value="D-lactate dehydrogenase mitochondrial"/>
    <property type="match status" value="1"/>
</dbReference>
<dbReference type="Gene3D" id="3.30.70.2740">
    <property type="match status" value="1"/>
</dbReference>
<dbReference type="InterPro" id="IPR006094">
    <property type="entry name" value="Oxid_FAD_bind_N"/>
</dbReference>
<dbReference type="Gene3D" id="3.30.465.10">
    <property type="match status" value="1"/>
</dbReference>
<dbReference type="Proteomes" id="UP000066480">
    <property type="component" value="Chromosome"/>
</dbReference>
<dbReference type="AlphaFoldDB" id="A0A0K1JKX6"/>
<dbReference type="PROSITE" id="PS51387">
    <property type="entry name" value="FAD_PCMH"/>
    <property type="match status" value="1"/>
</dbReference>
<dbReference type="SUPFAM" id="SSF55103">
    <property type="entry name" value="FAD-linked oxidases, C-terminal domain"/>
    <property type="match status" value="1"/>
</dbReference>
<proteinExistence type="inferred from homology"/>
<dbReference type="PATRIC" id="fig|571913.6.peg.3738"/>
<dbReference type="Pfam" id="PF01565">
    <property type="entry name" value="FAD_binding_4"/>
    <property type="match status" value="1"/>
</dbReference>
<protein>
    <submittedName>
        <fullName evidence="7">FAD-linked oxidase</fullName>
    </submittedName>
</protein>
<dbReference type="STRING" id="571913.VV02_18430"/>
<dbReference type="PANTHER" id="PTHR42934:SF2">
    <property type="entry name" value="GLYCOLATE OXIDASE SUBUNIT GLCD"/>
    <property type="match status" value="1"/>
</dbReference>
<evidence type="ECO:0000256" key="3">
    <source>
        <dbReference type="ARBA" id="ARBA00022630"/>
    </source>
</evidence>
<dbReference type="PANTHER" id="PTHR42934">
    <property type="entry name" value="GLYCOLATE OXIDASE SUBUNIT GLCD"/>
    <property type="match status" value="1"/>
</dbReference>
<dbReference type="Pfam" id="PF02913">
    <property type="entry name" value="FAD-oxidase_C"/>
    <property type="match status" value="1"/>
</dbReference>
<reference evidence="7 8" key="1">
    <citation type="submission" date="2015-03" db="EMBL/GenBank/DDBJ databases">
        <title>Luteipulveratus halotolerans sp. nov., a novel actinobacterium (Dermacoccaceae) from Sarawak, Malaysia.</title>
        <authorList>
            <person name="Juboi H."/>
            <person name="Basik A."/>
            <person name="Shamsul S.S."/>
            <person name="Arnold P."/>
            <person name="Schmitt E.K."/>
            <person name="Sanglier J.-J."/>
            <person name="Yeo T."/>
        </authorList>
    </citation>
    <scope>NUCLEOTIDE SEQUENCE [LARGE SCALE GENOMIC DNA]</scope>
    <source>
        <strain evidence="7 8">MN07-A0370</strain>
    </source>
</reference>
<dbReference type="InterPro" id="IPR016169">
    <property type="entry name" value="FAD-bd_PCMH_sub2"/>
</dbReference>
<dbReference type="KEGG" id="lmoi:VV02_18430"/>
<organism evidence="7 8">
    <name type="scientific">Luteipulveratus mongoliensis</name>
    <dbReference type="NCBI Taxonomy" id="571913"/>
    <lineage>
        <taxon>Bacteria</taxon>
        <taxon>Bacillati</taxon>
        <taxon>Actinomycetota</taxon>
        <taxon>Actinomycetes</taxon>
        <taxon>Micrococcales</taxon>
        <taxon>Dermacoccaceae</taxon>
        <taxon>Luteipulveratus</taxon>
    </lineage>
</organism>
<feature type="domain" description="FAD-binding PCMH-type" evidence="6">
    <location>
        <begin position="33"/>
        <end position="211"/>
    </location>
</feature>
<sequence length="450" mass="47147">MSQIAAPPLPSGRVVTDPQIAIGYATDQSLGSTAPDNFVVVRARDRDDVVAVLEHAQAHRIPVVPQGARTSLCGASTALEGGIVLNVEALNQVEVSTAERYAVAGPGIVTADLKKAVAAQGLFYPPDPASSPMSTIGGNVATNAGGLCCVKYGVTADYVRGLEVVLAGGEVIRTGRRTAKGVAGLDLTGLFVGSEGQLGVVTEVVVRLVPATDPPLTALATFTSLDDAAKALVALRAERHGPNLLEVLDRSSLVAIQAMEDFGFPQDAEAVLLVQSDRPDHSAEDVQRYAKLLTTAGAEDVAVADDAQEADALMAGRRALAPALELKGPHFIEDVCVPVAQLGNLIRQSRDIGRRTGVEVVLSGHGGDGNLHPCLFFDEQPGSRERAEEAFGQIVDAALDMGGTITGEHGVGSLKRRWLPRELGDAELARQRTIKAMFDPYGIMNPGRPL</sequence>
<evidence type="ECO:0000256" key="4">
    <source>
        <dbReference type="ARBA" id="ARBA00022827"/>
    </source>
</evidence>
<evidence type="ECO:0000259" key="6">
    <source>
        <dbReference type="PROSITE" id="PS51387"/>
    </source>
</evidence>
<dbReference type="InterPro" id="IPR051914">
    <property type="entry name" value="FAD-linked_OxidoTrans_Type4"/>
</dbReference>
<dbReference type="GO" id="GO:0016491">
    <property type="term" value="F:oxidoreductase activity"/>
    <property type="evidence" value="ECO:0007669"/>
    <property type="project" value="UniProtKB-KW"/>
</dbReference>
<dbReference type="InterPro" id="IPR036318">
    <property type="entry name" value="FAD-bd_PCMH-like_sf"/>
</dbReference>
<evidence type="ECO:0000313" key="8">
    <source>
        <dbReference type="Proteomes" id="UP000066480"/>
    </source>
</evidence>
<keyword evidence="3" id="KW-0285">Flavoprotein</keyword>